<dbReference type="Proteomes" id="UP000554837">
    <property type="component" value="Unassembled WGS sequence"/>
</dbReference>
<feature type="chain" id="PRO_5033067878" evidence="1">
    <location>
        <begin position="24"/>
        <end position="260"/>
    </location>
</feature>
<name>A0A840S3Y4_9BURK</name>
<dbReference type="InterPro" id="IPR001638">
    <property type="entry name" value="Solute-binding_3/MltF_N"/>
</dbReference>
<dbReference type="AlphaFoldDB" id="A0A840S3Y4"/>
<sequence>MKMTAPRIAALLALTAAQGSALANVNLCMENADNVPWILMGAGKAGYVQIMMAEVEKTVGFSVKVTPMSWKECLAGVKAGTIDGAVSGSHNKERAEFADYPSKLDGEVDATRRMYRAAYYIYKAKGAKVAWDGKVLTAPGLIGAQAGFSVVGQLKEAGAKVEDNTPTADEVLKRVAAGKYVAGVVQVNEGDTTLADNPAIREAVEKVNPAFVEKAYYTFFSKAYTAKNSANARAVWNAIVKVRNDPAFKAQVASLTKGSE</sequence>
<evidence type="ECO:0000256" key="1">
    <source>
        <dbReference type="SAM" id="SignalP"/>
    </source>
</evidence>
<keyword evidence="4" id="KW-1185">Reference proteome</keyword>
<feature type="domain" description="Solute-binding protein family 3/N-terminal" evidence="2">
    <location>
        <begin position="45"/>
        <end position="187"/>
    </location>
</feature>
<dbReference type="OrthoDB" id="9133137at2"/>
<proteinExistence type="predicted"/>
<dbReference type="Pfam" id="PF00497">
    <property type="entry name" value="SBP_bac_3"/>
    <property type="match status" value="1"/>
</dbReference>
<dbReference type="SUPFAM" id="SSF53850">
    <property type="entry name" value="Periplasmic binding protein-like II"/>
    <property type="match status" value="1"/>
</dbReference>
<evidence type="ECO:0000259" key="2">
    <source>
        <dbReference type="Pfam" id="PF00497"/>
    </source>
</evidence>
<dbReference type="EMBL" id="JACHHO010000001">
    <property type="protein sequence ID" value="MBB5203229.1"/>
    <property type="molecule type" value="Genomic_DNA"/>
</dbReference>
<evidence type="ECO:0000313" key="4">
    <source>
        <dbReference type="Proteomes" id="UP000554837"/>
    </source>
</evidence>
<feature type="signal peptide" evidence="1">
    <location>
        <begin position="1"/>
        <end position="23"/>
    </location>
</feature>
<protein>
    <submittedName>
        <fullName evidence="3">Polar amino acid transport system substrate-binding protein</fullName>
    </submittedName>
</protein>
<organism evidence="3 4">
    <name type="scientific">Inhella inkyongensis</name>
    <dbReference type="NCBI Taxonomy" id="392593"/>
    <lineage>
        <taxon>Bacteria</taxon>
        <taxon>Pseudomonadati</taxon>
        <taxon>Pseudomonadota</taxon>
        <taxon>Betaproteobacteria</taxon>
        <taxon>Burkholderiales</taxon>
        <taxon>Sphaerotilaceae</taxon>
        <taxon>Inhella</taxon>
    </lineage>
</organism>
<dbReference type="RefSeq" id="WP_138857702.1">
    <property type="nucleotide sequence ID" value="NZ_CP040709.1"/>
</dbReference>
<gene>
    <name evidence="3" type="ORF">HNQ51_000522</name>
</gene>
<accession>A0A840S3Y4</accession>
<keyword evidence="1" id="KW-0732">Signal</keyword>
<dbReference type="Gene3D" id="3.40.190.10">
    <property type="entry name" value="Periplasmic binding protein-like II"/>
    <property type="match status" value="2"/>
</dbReference>
<evidence type="ECO:0000313" key="3">
    <source>
        <dbReference type="EMBL" id="MBB5203229.1"/>
    </source>
</evidence>
<comment type="caution">
    <text evidence="3">The sequence shown here is derived from an EMBL/GenBank/DDBJ whole genome shotgun (WGS) entry which is preliminary data.</text>
</comment>
<reference evidence="3 4" key="1">
    <citation type="submission" date="2020-08" db="EMBL/GenBank/DDBJ databases">
        <title>Genomic Encyclopedia of Type Strains, Phase IV (KMG-IV): sequencing the most valuable type-strain genomes for metagenomic binning, comparative biology and taxonomic classification.</title>
        <authorList>
            <person name="Goeker M."/>
        </authorList>
    </citation>
    <scope>NUCLEOTIDE SEQUENCE [LARGE SCALE GENOMIC DNA]</scope>
    <source>
        <strain evidence="3 4">DSM 23958</strain>
    </source>
</reference>